<reference evidence="2 3" key="1">
    <citation type="submission" date="2023-11" db="EMBL/GenBank/DDBJ databases">
        <title>Dfirmibasis_genome.</title>
        <authorList>
            <person name="Edelbroek B."/>
            <person name="Kjellin J."/>
            <person name="Jerlstrom-Hultqvist J."/>
            <person name="Soderbom F."/>
        </authorList>
    </citation>
    <scope>NUCLEOTIDE SEQUENCE [LARGE SCALE GENOMIC DNA]</scope>
    <source>
        <strain evidence="2 3">TNS-C-14</strain>
    </source>
</reference>
<feature type="compositionally biased region" description="Low complexity" evidence="1">
    <location>
        <begin position="1"/>
        <end position="15"/>
    </location>
</feature>
<gene>
    <name evidence="2" type="ORF">RB653_006060</name>
</gene>
<sequence>MSSRRVIVNSSSSGSLNDRFTQMKKVGLSPQRKTSRGGSTTVTINNGSAPRGGSFAPRGGRGGQVSTRGGRGGFTSSRGGSSGGRGGRGGYRPSRGGRGGFRGGRGGNRGGKREKTPSKEELDQELDEISNSNSMKE</sequence>
<accession>A0AAN7YTH1</accession>
<feature type="compositionally biased region" description="Low complexity" evidence="1">
    <location>
        <begin position="49"/>
        <end position="58"/>
    </location>
</feature>
<keyword evidence="3" id="KW-1185">Reference proteome</keyword>
<feature type="compositionally biased region" description="Gly residues" evidence="1">
    <location>
        <begin position="59"/>
        <end position="73"/>
    </location>
</feature>
<name>A0AAN7YTH1_9MYCE</name>
<evidence type="ECO:0008006" key="4">
    <source>
        <dbReference type="Google" id="ProtNLM"/>
    </source>
</evidence>
<proteinExistence type="predicted"/>
<evidence type="ECO:0000313" key="3">
    <source>
        <dbReference type="Proteomes" id="UP001344447"/>
    </source>
</evidence>
<organism evidence="2 3">
    <name type="scientific">Dictyostelium firmibasis</name>
    <dbReference type="NCBI Taxonomy" id="79012"/>
    <lineage>
        <taxon>Eukaryota</taxon>
        <taxon>Amoebozoa</taxon>
        <taxon>Evosea</taxon>
        <taxon>Eumycetozoa</taxon>
        <taxon>Dictyostelia</taxon>
        <taxon>Dictyosteliales</taxon>
        <taxon>Dictyosteliaceae</taxon>
        <taxon>Dictyostelium</taxon>
    </lineage>
</organism>
<dbReference type="Proteomes" id="UP001344447">
    <property type="component" value="Unassembled WGS sequence"/>
</dbReference>
<feature type="compositionally biased region" description="Gly residues" evidence="1">
    <location>
        <begin position="80"/>
        <end position="109"/>
    </location>
</feature>
<dbReference type="AlphaFoldDB" id="A0AAN7YTH1"/>
<evidence type="ECO:0000313" key="2">
    <source>
        <dbReference type="EMBL" id="KAK5584449.1"/>
    </source>
</evidence>
<evidence type="ECO:0000256" key="1">
    <source>
        <dbReference type="SAM" id="MobiDB-lite"/>
    </source>
</evidence>
<comment type="caution">
    <text evidence="2">The sequence shown here is derived from an EMBL/GenBank/DDBJ whole genome shotgun (WGS) entry which is preliminary data.</text>
</comment>
<protein>
    <recommendedName>
        <fullName evidence="4">Chromatin target of PRMT1 protein C-terminal domain-containing protein</fullName>
    </recommendedName>
</protein>
<feature type="region of interest" description="Disordered" evidence="1">
    <location>
        <begin position="1"/>
        <end position="137"/>
    </location>
</feature>
<feature type="compositionally biased region" description="Polar residues" evidence="1">
    <location>
        <begin position="36"/>
        <end position="48"/>
    </location>
</feature>
<feature type="compositionally biased region" description="Basic and acidic residues" evidence="1">
    <location>
        <begin position="111"/>
        <end position="121"/>
    </location>
</feature>
<dbReference type="EMBL" id="JAVFKY010000001">
    <property type="protein sequence ID" value="KAK5584449.1"/>
    <property type="molecule type" value="Genomic_DNA"/>
</dbReference>